<protein>
    <submittedName>
        <fullName evidence="3">AAA family ATPase</fullName>
    </submittedName>
</protein>
<dbReference type="EMBL" id="JAAVJS010000010">
    <property type="protein sequence ID" value="NJX15522.1"/>
    <property type="molecule type" value="Genomic_DNA"/>
</dbReference>
<dbReference type="RefSeq" id="WP_167917765.1">
    <property type="nucleotide sequence ID" value="NZ_JAAVJS010000010.1"/>
</dbReference>
<evidence type="ECO:0000313" key="4">
    <source>
        <dbReference type="Proteomes" id="UP000760545"/>
    </source>
</evidence>
<accession>A0ABX1DBS6</accession>
<proteinExistence type="inferred from homology"/>
<dbReference type="PANTHER" id="PTHR10887:SF495">
    <property type="entry name" value="HELICASE SENATAXIN ISOFORM X1-RELATED"/>
    <property type="match status" value="1"/>
</dbReference>
<name>A0ABX1DBS6_9FLAO</name>
<dbReference type="SUPFAM" id="SSF88723">
    <property type="entry name" value="PIN domain-like"/>
    <property type="match status" value="1"/>
</dbReference>
<evidence type="ECO:0000256" key="1">
    <source>
        <dbReference type="ARBA" id="ARBA00046345"/>
    </source>
</evidence>
<dbReference type="SMART" id="SM00670">
    <property type="entry name" value="PINc"/>
    <property type="match status" value="1"/>
</dbReference>
<evidence type="ECO:0000313" key="3">
    <source>
        <dbReference type="EMBL" id="NJX15522.1"/>
    </source>
</evidence>
<dbReference type="InterPro" id="IPR045055">
    <property type="entry name" value="DNA2/NAM7-like"/>
</dbReference>
<organism evidence="3 4">
    <name type="scientific">Tamlana crocina</name>
    <dbReference type="NCBI Taxonomy" id="393006"/>
    <lineage>
        <taxon>Bacteria</taxon>
        <taxon>Pseudomonadati</taxon>
        <taxon>Bacteroidota</taxon>
        <taxon>Flavobacteriia</taxon>
        <taxon>Flavobacteriales</taxon>
        <taxon>Flavobacteriaceae</taxon>
        <taxon>Tamlana</taxon>
    </lineage>
</organism>
<dbReference type="InterPro" id="IPR029060">
    <property type="entry name" value="PIN-like_dom_sf"/>
</dbReference>
<dbReference type="Pfam" id="PF13087">
    <property type="entry name" value="AAA_12"/>
    <property type="match status" value="1"/>
</dbReference>
<evidence type="ECO:0000259" key="2">
    <source>
        <dbReference type="SMART" id="SM00670"/>
    </source>
</evidence>
<gene>
    <name evidence="3" type="ORF">HC176_08465</name>
</gene>
<dbReference type="InterPro" id="IPR041679">
    <property type="entry name" value="DNA2/NAM7-like_C"/>
</dbReference>
<dbReference type="CDD" id="cd17934">
    <property type="entry name" value="DEXXQc_Upf1-like"/>
    <property type="match status" value="1"/>
</dbReference>
<dbReference type="Pfam" id="PF13245">
    <property type="entry name" value="AAA_19"/>
    <property type="match status" value="1"/>
</dbReference>
<sequence>MTINNSKHINLIQDELLYQTNEFEKLLKKQAAKMFVENQLYLCRYQGYDEVRGNIIVRFDHKICFPPRKNENLQCFVSSIQDDNVKNWGGLTYEKLRTNVATQFESKTVFFKYETNQTIVGLSGVKVEDIEKYERNALVFLAPTDPPLQYLINLVDFLKQVKPNTNKLLELNIEEPNWNPLPLVVDEDIITKIQTDFFKTDTIIIQGPPGTGKTYLMALLCSALLKSEFRILVTALTNRALIELAEKEHLKTALQQGKVYKSSLTAEEQKNEKAKGLQSFKSLSKQQPQMLLTTYYIMSQIATKAVVDEHFDYIIIEEASQAFLSTIALAKKLGKKCIVIGDIKQLEPIFHKEYAPEDINNYHWMICGLKSISFYLPDAKQYILTESYRLTENAIKGTNLFYGDVLKSKSDVKLPLDFSNYPMLNKYLNNLGGSSMVRFQLPEGRLPSAECSRFIVQLVDQIKQYNKKSEIAVLAFHKDSIRSLQKEIFAKCVNTENVLVETIDRVQGLTTDFCVFFVPVEGIPFALQANRFNVATSRSKFCTLIVSDETIPSFYSVIDKNVKQFMLSISNSSYCKEKTENTQLKNIRETQNQKGPKIVGYIDPSKFEKPRKEINKNKKNLYIIDTNVFVDCPEIINKINKKYPVILSAKVLDELDKLKSTLDNNGKRQVQKALKSINQNIDKRDLKMEIADVSLLPIDFNKRSPDNLILSVALKFKSQNPILLTSDNGLQIKAKGLKITTITLKEYLSQLNKY</sequence>
<dbReference type="Gene3D" id="3.40.50.1010">
    <property type="entry name" value="5'-nuclease"/>
    <property type="match status" value="1"/>
</dbReference>
<dbReference type="InterPro" id="IPR027417">
    <property type="entry name" value="P-loop_NTPase"/>
</dbReference>
<dbReference type="CDD" id="cd09883">
    <property type="entry name" value="PIN_VapC_PhoHL-ATPase"/>
    <property type="match status" value="1"/>
</dbReference>
<dbReference type="Pfam" id="PF13638">
    <property type="entry name" value="PIN_4"/>
    <property type="match status" value="1"/>
</dbReference>
<dbReference type="InterPro" id="IPR002716">
    <property type="entry name" value="PIN_dom"/>
</dbReference>
<comment type="caution">
    <text evidence="3">The sequence shown here is derived from an EMBL/GenBank/DDBJ whole genome shotgun (WGS) entry which is preliminary data.</text>
</comment>
<keyword evidence="4" id="KW-1185">Reference proteome</keyword>
<dbReference type="Proteomes" id="UP000760545">
    <property type="component" value="Unassembled WGS sequence"/>
</dbReference>
<dbReference type="SUPFAM" id="SSF52540">
    <property type="entry name" value="P-loop containing nucleoside triphosphate hydrolases"/>
    <property type="match status" value="1"/>
</dbReference>
<reference evidence="3 4" key="1">
    <citation type="submission" date="2020-03" db="EMBL/GenBank/DDBJ databases">
        <title>Tamlana sp. nov, isolated from XXX.</title>
        <authorList>
            <person name="Cao W.R."/>
        </authorList>
    </citation>
    <scope>NUCLEOTIDE SEQUENCE [LARGE SCALE GENOMIC DNA]</scope>
    <source>
        <strain evidence="3 4">HST1-43</strain>
    </source>
</reference>
<dbReference type="PANTHER" id="PTHR10887">
    <property type="entry name" value="DNA2/NAM7 HELICASE FAMILY"/>
    <property type="match status" value="1"/>
</dbReference>
<feature type="domain" description="PIN" evidence="2">
    <location>
        <begin position="620"/>
        <end position="732"/>
    </location>
</feature>
<comment type="similarity">
    <text evidence="1">In the N-terminal section; belongs to the PINc/VapC protein family.</text>
</comment>
<dbReference type="Gene3D" id="3.40.50.300">
    <property type="entry name" value="P-loop containing nucleotide triphosphate hydrolases"/>
    <property type="match status" value="2"/>
</dbReference>